<comment type="caution">
    <text evidence="2">The sequence shown here is derived from an EMBL/GenBank/DDBJ whole genome shotgun (WGS) entry which is preliminary data.</text>
</comment>
<evidence type="ECO:0000313" key="2">
    <source>
        <dbReference type="EMBL" id="GEU69043.1"/>
    </source>
</evidence>
<dbReference type="InterPro" id="IPR036397">
    <property type="entry name" value="RNaseH_sf"/>
</dbReference>
<accession>A0A6L2M4U8</accession>
<sequence length="405" mass="47248">MHHLESCLHASCMVSYKDELYKLLLVKVMATPAIPISAEENLRDPIDIRMDIIHPHPIAAVAFHAAAVVENASLRARIKTTEAIDNITRKRERQARVEIEQQLAAVQESQQKPKKEKLEPRADETLCLNNRSWLPCYGDLQTLMMHESYKSKYFVHPGSDKMYQDMKLLYWWPNMKADIATYVSKCLRVKAEHQKKPSGLLVQHEIPQWKWDNITMDSVTKLPRTQSENDTIWVTVDQLTKSAHFLSMKETDPMDKLARLYLNELAMRHGILVSIICDRDPRVHNTFHVSNLKECLSDEPLAISMDEIHIDDKLRFVEEPVKIMDREVKWLKQSRIPIIRVQWNSERGSEFTREREDQFRKKLRYVQAMHPFSSLLGGDKDASLVAFPIEELMMDLQDSSHLRIR</sequence>
<dbReference type="Gene3D" id="3.30.420.10">
    <property type="entry name" value="Ribonuclease H-like superfamily/Ribonuclease H"/>
    <property type="match status" value="1"/>
</dbReference>
<evidence type="ECO:0000259" key="1">
    <source>
        <dbReference type="Pfam" id="PF17921"/>
    </source>
</evidence>
<dbReference type="GO" id="GO:0003676">
    <property type="term" value="F:nucleic acid binding"/>
    <property type="evidence" value="ECO:0007669"/>
    <property type="project" value="InterPro"/>
</dbReference>
<protein>
    <submittedName>
        <fullName evidence="2">Putative reverse transcriptase domain-containing protein</fullName>
    </submittedName>
</protein>
<dbReference type="GO" id="GO:0003964">
    <property type="term" value="F:RNA-directed DNA polymerase activity"/>
    <property type="evidence" value="ECO:0007669"/>
    <property type="project" value="UniProtKB-KW"/>
</dbReference>
<dbReference type="AlphaFoldDB" id="A0A6L2M4U8"/>
<dbReference type="PANTHER" id="PTHR45835">
    <property type="entry name" value="YALI0A06105P"/>
    <property type="match status" value="1"/>
</dbReference>
<dbReference type="InterPro" id="IPR041588">
    <property type="entry name" value="Integrase_H2C2"/>
</dbReference>
<organism evidence="2">
    <name type="scientific">Tanacetum cinerariifolium</name>
    <name type="common">Dalmatian daisy</name>
    <name type="synonym">Chrysanthemum cinerariifolium</name>
    <dbReference type="NCBI Taxonomy" id="118510"/>
    <lineage>
        <taxon>Eukaryota</taxon>
        <taxon>Viridiplantae</taxon>
        <taxon>Streptophyta</taxon>
        <taxon>Embryophyta</taxon>
        <taxon>Tracheophyta</taxon>
        <taxon>Spermatophyta</taxon>
        <taxon>Magnoliopsida</taxon>
        <taxon>eudicotyledons</taxon>
        <taxon>Gunneridae</taxon>
        <taxon>Pentapetalae</taxon>
        <taxon>asterids</taxon>
        <taxon>campanulids</taxon>
        <taxon>Asterales</taxon>
        <taxon>Asteraceae</taxon>
        <taxon>Asteroideae</taxon>
        <taxon>Anthemideae</taxon>
        <taxon>Anthemidinae</taxon>
        <taxon>Tanacetum</taxon>
    </lineage>
</organism>
<keyword evidence="2" id="KW-0695">RNA-directed DNA polymerase</keyword>
<reference evidence="2" key="1">
    <citation type="journal article" date="2019" name="Sci. Rep.">
        <title>Draft genome of Tanacetum cinerariifolium, the natural source of mosquito coil.</title>
        <authorList>
            <person name="Yamashiro T."/>
            <person name="Shiraishi A."/>
            <person name="Satake H."/>
            <person name="Nakayama K."/>
        </authorList>
    </citation>
    <scope>NUCLEOTIDE SEQUENCE</scope>
</reference>
<keyword evidence="2" id="KW-0548">Nucleotidyltransferase</keyword>
<gene>
    <name evidence="2" type="ORF">Tci_041021</name>
</gene>
<dbReference type="SUPFAM" id="SSF53098">
    <property type="entry name" value="Ribonuclease H-like"/>
    <property type="match status" value="1"/>
</dbReference>
<dbReference type="PANTHER" id="PTHR45835:SF99">
    <property type="entry name" value="CHROMO DOMAIN-CONTAINING PROTEIN-RELATED"/>
    <property type="match status" value="1"/>
</dbReference>
<dbReference type="InterPro" id="IPR012337">
    <property type="entry name" value="RNaseH-like_sf"/>
</dbReference>
<dbReference type="EMBL" id="BKCJ010005861">
    <property type="protein sequence ID" value="GEU69043.1"/>
    <property type="molecule type" value="Genomic_DNA"/>
</dbReference>
<dbReference type="Pfam" id="PF17921">
    <property type="entry name" value="Integrase_H2C2"/>
    <property type="match status" value="1"/>
</dbReference>
<feature type="domain" description="Integrase zinc-binding" evidence="1">
    <location>
        <begin position="140"/>
        <end position="187"/>
    </location>
</feature>
<keyword evidence="2" id="KW-0808">Transferase</keyword>
<name>A0A6L2M4U8_TANCI</name>
<proteinExistence type="predicted"/>
<dbReference type="Gene3D" id="1.10.340.70">
    <property type="match status" value="1"/>
</dbReference>